<evidence type="ECO:0000256" key="9">
    <source>
        <dbReference type="ARBA" id="ARBA00032573"/>
    </source>
</evidence>
<evidence type="ECO:0000256" key="13">
    <source>
        <dbReference type="ARBA" id="ARBA00080784"/>
    </source>
</evidence>
<gene>
    <name evidence="16" type="ORF">B0T21DRAFT_386155</name>
</gene>
<dbReference type="SFLD" id="SFLDF00408">
    <property type="entry name" value="Diphthamide_biosynthesis_famil"/>
    <property type="match status" value="1"/>
</dbReference>
<evidence type="ECO:0000256" key="4">
    <source>
        <dbReference type="ARBA" id="ARBA00006179"/>
    </source>
</evidence>
<evidence type="ECO:0000256" key="2">
    <source>
        <dbReference type="ARBA" id="ARBA00004141"/>
    </source>
</evidence>
<dbReference type="PANTHER" id="PTHR10762">
    <property type="entry name" value="DIPHTHAMIDE BIOSYNTHESIS PROTEIN"/>
    <property type="match status" value="1"/>
</dbReference>
<dbReference type="Gene3D" id="3.40.50.11840">
    <property type="entry name" value="Diphthamide synthesis DPH1/DPH2 domain 1"/>
    <property type="match status" value="1"/>
</dbReference>
<reference evidence="16" key="1">
    <citation type="submission" date="2023-06" db="EMBL/GenBank/DDBJ databases">
        <title>Genome-scale phylogeny and comparative genomics of the fungal order Sordariales.</title>
        <authorList>
            <consortium name="Lawrence Berkeley National Laboratory"/>
            <person name="Hensen N."/>
            <person name="Bonometti L."/>
            <person name="Westerberg I."/>
            <person name="Brannstrom I.O."/>
            <person name="Guillou S."/>
            <person name="Cros-Aarteil S."/>
            <person name="Calhoun S."/>
            <person name="Haridas S."/>
            <person name="Kuo A."/>
            <person name="Mondo S."/>
            <person name="Pangilinan J."/>
            <person name="Riley R."/>
            <person name="Labutti K."/>
            <person name="Andreopoulos B."/>
            <person name="Lipzen A."/>
            <person name="Chen C."/>
            <person name="Yanf M."/>
            <person name="Daum C."/>
            <person name="Ng V."/>
            <person name="Clum A."/>
            <person name="Steindorff A."/>
            <person name="Ohm R."/>
            <person name="Martin F."/>
            <person name="Silar P."/>
            <person name="Natvig D."/>
            <person name="Lalanne C."/>
            <person name="Gautier V."/>
            <person name="Ament-Velasquez S.L."/>
            <person name="Kruys A."/>
            <person name="Hutchinson M.I."/>
            <person name="Powell A.J."/>
            <person name="Barry K."/>
            <person name="Miller A.N."/>
            <person name="Grigoriev I.V."/>
            <person name="Debuchy R."/>
            <person name="Gladieux P."/>
            <person name="Thoren M.H."/>
            <person name="Johannesson H."/>
        </authorList>
    </citation>
    <scope>NUCLEOTIDE SEQUENCE</scope>
    <source>
        <strain evidence="16">CBS 540.89</strain>
    </source>
</reference>
<evidence type="ECO:0000256" key="12">
    <source>
        <dbReference type="ARBA" id="ARBA00054092"/>
    </source>
</evidence>
<dbReference type="InterPro" id="IPR011701">
    <property type="entry name" value="MFS"/>
</dbReference>
<dbReference type="InterPro" id="IPR016435">
    <property type="entry name" value="DPH1/DPH2"/>
</dbReference>
<dbReference type="Pfam" id="PF01866">
    <property type="entry name" value="Diphthamide_syn"/>
    <property type="match status" value="1"/>
</dbReference>
<dbReference type="Gene3D" id="3.40.50.11860">
    <property type="entry name" value="Diphthamide synthesis DPH1/DPH2 domain 3"/>
    <property type="match status" value="1"/>
</dbReference>
<dbReference type="PANTHER" id="PTHR10762:SF2">
    <property type="entry name" value="2-(3-AMINO-3-CARBOXYPROPYL)HISTIDINE SYNTHASE SUBUNIT 2"/>
    <property type="match status" value="1"/>
</dbReference>
<keyword evidence="17" id="KW-1185">Reference proteome</keyword>
<feature type="transmembrane region" description="Helical" evidence="15">
    <location>
        <begin position="397"/>
        <end position="417"/>
    </location>
</feature>
<comment type="similarity">
    <text evidence="4">Belongs to the DPH1/DPH2 family. DPH2 subfamily.</text>
</comment>
<comment type="subcellular location">
    <subcellularLocation>
        <location evidence="2">Membrane</location>
        <topology evidence="2">Multi-pass membrane protein</topology>
    </subcellularLocation>
</comment>
<feature type="transmembrane region" description="Helical" evidence="15">
    <location>
        <begin position="248"/>
        <end position="268"/>
    </location>
</feature>
<name>A0AA40ASH8_9PEZI</name>
<dbReference type="Gene3D" id="1.20.1250.20">
    <property type="entry name" value="MFS general substrate transporter like domains"/>
    <property type="match status" value="1"/>
</dbReference>
<dbReference type="EMBL" id="JAUKTV010000012">
    <property type="protein sequence ID" value="KAK0721210.1"/>
    <property type="molecule type" value="Genomic_DNA"/>
</dbReference>
<evidence type="ECO:0000256" key="3">
    <source>
        <dbReference type="ARBA" id="ARBA00005156"/>
    </source>
</evidence>
<feature type="compositionally biased region" description="Low complexity" evidence="14">
    <location>
        <begin position="140"/>
        <end position="150"/>
    </location>
</feature>
<dbReference type="FunFam" id="3.40.50.11840:FF:000002">
    <property type="entry name" value="2-(3-amino-3-carboxypropyl)histidine synthase subunit 2"/>
    <property type="match status" value="1"/>
</dbReference>
<dbReference type="InterPro" id="IPR036259">
    <property type="entry name" value="MFS_trans_sf"/>
</dbReference>
<dbReference type="SFLD" id="SFLDS00032">
    <property type="entry name" value="Radical_SAM_3-amino-3-carboxyp"/>
    <property type="match status" value="1"/>
</dbReference>
<proteinExistence type="inferred from homology"/>
<keyword evidence="15" id="KW-0812">Transmembrane</keyword>
<feature type="transmembrane region" description="Helical" evidence="15">
    <location>
        <begin position="337"/>
        <end position="354"/>
    </location>
</feature>
<comment type="cofactor">
    <cofactor evidence="1">
        <name>[4Fe-4S] cluster</name>
        <dbReference type="ChEBI" id="CHEBI:49883"/>
    </cofactor>
</comment>
<dbReference type="GO" id="GO:0022857">
    <property type="term" value="F:transmembrane transporter activity"/>
    <property type="evidence" value="ECO:0007669"/>
    <property type="project" value="InterPro"/>
</dbReference>
<evidence type="ECO:0000256" key="6">
    <source>
        <dbReference type="ARBA" id="ARBA00022723"/>
    </source>
</evidence>
<evidence type="ECO:0000256" key="5">
    <source>
        <dbReference type="ARBA" id="ARBA00021914"/>
    </source>
</evidence>
<dbReference type="GO" id="GO:0016020">
    <property type="term" value="C:membrane"/>
    <property type="evidence" value="ECO:0007669"/>
    <property type="project" value="UniProtKB-SubCell"/>
</dbReference>
<evidence type="ECO:0000256" key="1">
    <source>
        <dbReference type="ARBA" id="ARBA00001966"/>
    </source>
</evidence>
<feature type="transmembrane region" description="Helical" evidence="15">
    <location>
        <begin position="482"/>
        <end position="500"/>
    </location>
</feature>
<dbReference type="InterPro" id="IPR010014">
    <property type="entry name" value="DHP2"/>
</dbReference>
<feature type="transmembrane region" description="Helical" evidence="15">
    <location>
        <begin position="569"/>
        <end position="591"/>
    </location>
</feature>
<evidence type="ECO:0000313" key="17">
    <source>
        <dbReference type="Proteomes" id="UP001172159"/>
    </source>
</evidence>
<evidence type="ECO:0000256" key="10">
    <source>
        <dbReference type="ARBA" id="ARBA00032791"/>
    </source>
</evidence>
<feature type="transmembrane region" description="Helical" evidence="15">
    <location>
        <begin position="366"/>
        <end position="385"/>
    </location>
</feature>
<comment type="caution">
    <text evidence="16">The sequence shown here is derived from an EMBL/GenBank/DDBJ whole genome shotgun (WGS) entry which is preliminary data.</text>
</comment>
<dbReference type="CDD" id="cd17352">
    <property type="entry name" value="MFS_MCT_SLC16"/>
    <property type="match status" value="1"/>
</dbReference>
<keyword evidence="15" id="KW-0472">Membrane</keyword>
<sequence>MLGSEARTRGCGWHAKMTWVTGAVHCSQPPTRPHAETKYFYCAPPQSLGVCSLLSFQRFQNPPTGVETAARKERDPQVIGPCRLAPRFPIVSLGRRCRCTARTRPTFKLHVRLPNAPPEAGKTIGKCHDTKTGDAGVSNPYGVTNSSSTSSPPPPQPYGNPSDSTLDVPIAGGAEKRSPIDSSSSDTDPDPEVEPIRVDRVASRRSSKHIPDANHYGPTTETDPELELERSPSAATTIDFPEGGVQGWLVVLGSFCAMLSLYGLINSAAVFESYFSTNQLKDHSPSEIGWIFSLYLFIVFFVGVQVGPIFDRYGSRVIVAVGCLMIVLKYYQIILTYSVLGGLGGALLNCPAYGSIAHFFNVRRGFATGIASTAGGIGGVIFPIVLRELLPTIGFDWSSRVLALIMLGLAIPANLFIKTRLPPAKGDKVQSVWPDFSVFKDARFACAALGVFFMEWGLFVPLTYIVSYAVDHGQDATESYLLLSYLNAGSVLGRVLPGILADKIGRFNVIIITIAVCLITGLALWLPAGHSNSLLIAYAVLFGFGSGSNIGLVPVCLGQLCDHRKFGRLFSTAMMVASFGTLSSVPIGGALLSSSGWTAVILFSSISYAVALGFYTATRVLAVGGPSIFWRLDRILKNNDVKYLECCRRLLRQNLVGITKGTNVTQIAGQSLDRQCPASAKKNTDAIAKMTELSSAPVLSTPAEYLFERADPDSQTETKAPRKTDDELREIYEVARTARELRQAKWKTIALQFPDSMLVDAPRLVQALKDELNALPKEEESGPKTEEKIFILADTSYSACCVDEVAAEHADAQVVVHYGRSCLSPTSRLPVIYVFTQYQLDLDETIDAFKKEYPDMDSKVVIMADVTYQSHVPALASSLSSAGYTNLLSTTITHDPTNIIPNRKIVSPTPSEDTPIPESLKEHSLFHISTPPTALLLALSSRVSNLYIHNTPSSPFPSSSSLSARRLLGRRYAKLLSLSTAGIIGILVNTLSVSNYLSSVDALKKQIAAANKKSYTVVVGKLNPAKLANFAEIDGWVVVGCWESSLVEDDAGFFQPVVTPFELGVALQSDEERVWGGEWWGGIEGVKDPEEEKEGDEVGGNEEGEDGEEQQEEEGDDDSEEESAPPEFDLRTGKLVSTSRPMRVRKAKEGKQRNGEQDEETKQLEGSGNTSLTLRPKAELAMVNGVVSPGAEFLRSQRTWQGLGSDYTEEESTAIEEGRRGVARGYTVGESERR</sequence>
<dbReference type="NCBIfam" id="TIGR00322">
    <property type="entry name" value="diphth2_R"/>
    <property type="match status" value="1"/>
</dbReference>
<feature type="compositionally biased region" description="Acidic residues" evidence="14">
    <location>
        <begin position="1091"/>
        <end position="1124"/>
    </location>
</feature>
<evidence type="ECO:0000256" key="7">
    <source>
        <dbReference type="ARBA" id="ARBA00023004"/>
    </source>
</evidence>
<dbReference type="SFLD" id="SFLDG01121">
    <property type="entry name" value="Diphthamide_biosynthesis"/>
    <property type="match status" value="1"/>
</dbReference>
<feature type="region of interest" description="Disordered" evidence="14">
    <location>
        <begin position="112"/>
        <end position="230"/>
    </location>
</feature>
<feature type="region of interest" description="Disordered" evidence="14">
    <location>
        <begin position="1204"/>
        <end position="1234"/>
    </location>
</feature>
<feature type="transmembrane region" description="Helical" evidence="15">
    <location>
        <begin position="507"/>
        <end position="528"/>
    </location>
</feature>
<dbReference type="GO" id="GO:0017183">
    <property type="term" value="P:protein histidyl modification to diphthamide"/>
    <property type="evidence" value="ECO:0007669"/>
    <property type="project" value="InterPro"/>
</dbReference>
<organism evidence="16 17">
    <name type="scientific">Apiosordaria backusii</name>
    <dbReference type="NCBI Taxonomy" id="314023"/>
    <lineage>
        <taxon>Eukaryota</taxon>
        <taxon>Fungi</taxon>
        <taxon>Dikarya</taxon>
        <taxon>Ascomycota</taxon>
        <taxon>Pezizomycotina</taxon>
        <taxon>Sordariomycetes</taxon>
        <taxon>Sordariomycetidae</taxon>
        <taxon>Sordariales</taxon>
        <taxon>Lasiosphaeriaceae</taxon>
        <taxon>Apiosordaria</taxon>
    </lineage>
</organism>
<evidence type="ECO:0000313" key="16">
    <source>
        <dbReference type="EMBL" id="KAK0721210.1"/>
    </source>
</evidence>
<dbReference type="NCBIfam" id="TIGR00272">
    <property type="entry name" value="DPH2"/>
    <property type="match status" value="1"/>
</dbReference>
<feature type="transmembrane region" description="Helical" evidence="15">
    <location>
        <begin position="313"/>
        <end position="331"/>
    </location>
</feature>
<feature type="transmembrane region" description="Helical" evidence="15">
    <location>
        <begin position="597"/>
        <end position="617"/>
    </location>
</feature>
<dbReference type="InterPro" id="IPR042263">
    <property type="entry name" value="DPH1/DPH2_1"/>
</dbReference>
<feature type="transmembrane region" description="Helical" evidence="15">
    <location>
        <begin position="444"/>
        <end position="470"/>
    </location>
</feature>
<dbReference type="Proteomes" id="UP001172159">
    <property type="component" value="Unassembled WGS sequence"/>
</dbReference>
<dbReference type="GO" id="GO:0046872">
    <property type="term" value="F:metal ion binding"/>
    <property type="evidence" value="ECO:0007669"/>
    <property type="project" value="UniProtKB-KW"/>
</dbReference>
<keyword evidence="6" id="KW-0479">Metal-binding</keyword>
<dbReference type="GO" id="GO:0090560">
    <property type="term" value="F:2-(3-amino-3-carboxypropyl)histidine synthase activity"/>
    <property type="evidence" value="ECO:0007669"/>
    <property type="project" value="InterPro"/>
</dbReference>
<evidence type="ECO:0000256" key="11">
    <source>
        <dbReference type="ARBA" id="ARBA00034128"/>
    </source>
</evidence>
<protein>
    <recommendedName>
        <fullName evidence="5">2-(3-amino-3-carboxypropyl)histidine synthase subunit 2</fullName>
    </recommendedName>
    <alternativeName>
        <fullName evidence="9">Diphthamide biosynthesis protein 2</fullName>
    </alternativeName>
    <alternativeName>
        <fullName evidence="10">Diphtheria toxin resistance protein 2</fullName>
    </alternativeName>
    <alternativeName>
        <fullName evidence="13">S-adenosyl-L-methionine:L-histidine 3-amino-3-carboxypropyltransferase 2</fullName>
    </alternativeName>
</protein>
<keyword evidence="8" id="KW-0411">Iron-sulfur</keyword>
<comment type="pathway">
    <text evidence="3">Protein modification; peptidyl-diphthamide biosynthesis.</text>
</comment>
<dbReference type="GO" id="GO:0051536">
    <property type="term" value="F:iron-sulfur cluster binding"/>
    <property type="evidence" value="ECO:0007669"/>
    <property type="project" value="UniProtKB-KW"/>
</dbReference>
<feature type="region of interest" description="Disordered" evidence="14">
    <location>
        <begin position="1079"/>
        <end position="1173"/>
    </location>
</feature>
<dbReference type="FunFam" id="3.40.50.11860:FF:000001">
    <property type="entry name" value="2-(3-amino-3-carboxypropyl)histidine synthase subunit 2"/>
    <property type="match status" value="1"/>
</dbReference>
<dbReference type="InterPro" id="IPR042265">
    <property type="entry name" value="DPH1/DPH2_3"/>
</dbReference>
<feature type="compositionally biased region" description="Polar residues" evidence="14">
    <location>
        <begin position="1164"/>
        <end position="1173"/>
    </location>
</feature>
<evidence type="ECO:0000256" key="8">
    <source>
        <dbReference type="ARBA" id="ARBA00023014"/>
    </source>
</evidence>
<comment type="subunit">
    <text evidence="11">Component of the 2-(3-amino-3-carboxypropyl)histidine synthase complex composed of DPH1, DPH2, DPH3 and a NADH-dependent reductase, predominantly CBR1.</text>
</comment>
<feature type="transmembrane region" description="Helical" evidence="15">
    <location>
        <begin position="534"/>
        <end position="557"/>
    </location>
</feature>
<dbReference type="AlphaFoldDB" id="A0AA40ASH8"/>
<dbReference type="SUPFAM" id="SSF103473">
    <property type="entry name" value="MFS general substrate transporter"/>
    <property type="match status" value="1"/>
</dbReference>
<feature type="transmembrane region" description="Helical" evidence="15">
    <location>
        <begin position="975"/>
        <end position="997"/>
    </location>
</feature>
<dbReference type="Pfam" id="PF07690">
    <property type="entry name" value="MFS_1"/>
    <property type="match status" value="1"/>
</dbReference>
<comment type="function">
    <text evidence="12">Required for the first step of diphthamide biosynthesis, a post-translational modification of histidine which occurs in elongation factor 2. DPH1 and DPH2 transfer a 3-amino-3-carboxypropyl (ACP) group from S-adenosyl-L-methionine (SAM) to a histidine residue, the reaction is assisted by a reduction system comprising DPH3 and a NADH-dependent reductase, predominantly CBR1. Facilitates the reduction of the catalytic iron-sulfur cluster found in the DPH1 subunit.</text>
</comment>
<accession>A0AA40ASH8</accession>
<keyword evidence="15" id="KW-1133">Transmembrane helix</keyword>
<feature type="compositionally biased region" description="Basic and acidic residues" evidence="14">
    <location>
        <begin position="1147"/>
        <end position="1163"/>
    </location>
</feature>
<evidence type="ECO:0000256" key="15">
    <source>
        <dbReference type="SAM" id="Phobius"/>
    </source>
</evidence>
<keyword evidence="7" id="KW-0408">Iron</keyword>
<feature type="transmembrane region" description="Helical" evidence="15">
    <location>
        <begin position="288"/>
        <end position="306"/>
    </location>
</feature>
<evidence type="ECO:0000256" key="14">
    <source>
        <dbReference type="SAM" id="MobiDB-lite"/>
    </source>
</evidence>